<evidence type="ECO:0000256" key="4">
    <source>
        <dbReference type="ARBA" id="ARBA00012202"/>
    </source>
</evidence>
<keyword evidence="12" id="KW-0342">GTP-binding</keyword>
<dbReference type="GO" id="GO:0007168">
    <property type="term" value="P:receptor guanylyl cyclase signaling pathway"/>
    <property type="evidence" value="ECO:0007669"/>
    <property type="project" value="TreeGrafter"/>
</dbReference>
<evidence type="ECO:0000256" key="5">
    <source>
        <dbReference type="ARBA" id="ARBA00022475"/>
    </source>
</evidence>
<dbReference type="PROSITE" id="PS50125">
    <property type="entry name" value="GUANYLATE_CYCLASE_2"/>
    <property type="match status" value="1"/>
</dbReference>
<keyword evidence="17 19" id="KW-0141">cGMP biosynthesis</keyword>
<dbReference type="Pfam" id="PF07714">
    <property type="entry name" value="PK_Tyr_Ser-Thr"/>
    <property type="match status" value="1"/>
</dbReference>
<dbReference type="GO" id="GO:0001653">
    <property type="term" value="F:peptide receptor activity"/>
    <property type="evidence" value="ECO:0007669"/>
    <property type="project" value="TreeGrafter"/>
</dbReference>
<dbReference type="GO" id="GO:0009582">
    <property type="term" value="P:detection of abiotic stimulus"/>
    <property type="evidence" value="ECO:0007669"/>
    <property type="project" value="UniProtKB-ARBA"/>
</dbReference>
<feature type="transmembrane region" description="Helical" evidence="21">
    <location>
        <begin position="239"/>
        <end position="258"/>
    </location>
</feature>
<dbReference type="Gene3D" id="3.40.50.2300">
    <property type="match status" value="2"/>
</dbReference>
<accession>A0A8R1DJA6</accession>
<evidence type="ECO:0000256" key="6">
    <source>
        <dbReference type="ARBA" id="ARBA00022692"/>
    </source>
</evidence>
<dbReference type="EC" id="4.6.1.2" evidence="4 19"/>
<dbReference type="PANTHER" id="PTHR11920">
    <property type="entry name" value="GUANYLYL CYCLASE"/>
    <property type="match status" value="1"/>
</dbReference>
<keyword evidence="10" id="KW-0460">Magnesium</keyword>
<evidence type="ECO:0000256" key="17">
    <source>
        <dbReference type="ARBA" id="ARBA00023293"/>
    </source>
</evidence>
<evidence type="ECO:0000259" key="22">
    <source>
        <dbReference type="PROSITE" id="PS50011"/>
    </source>
</evidence>
<dbReference type="SUPFAM" id="SSF53822">
    <property type="entry name" value="Periplasmic binding protein-like I"/>
    <property type="match status" value="1"/>
</dbReference>
<evidence type="ECO:0000313" key="25">
    <source>
        <dbReference type="Proteomes" id="UP000005237"/>
    </source>
</evidence>
<evidence type="ECO:0000256" key="10">
    <source>
        <dbReference type="ARBA" id="ARBA00022842"/>
    </source>
</evidence>
<comment type="catalytic activity">
    <reaction evidence="1 19">
        <text>GTP = 3',5'-cyclic GMP + diphosphate</text>
        <dbReference type="Rhea" id="RHEA:13665"/>
        <dbReference type="ChEBI" id="CHEBI:33019"/>
        <dbReference type="ChEBI" id="CHEBI:37565"/>
        <dbReference type="ChEBI" id="CHEBI:57746"/>
        <dbReference type="EC" id="4.6.1.2"/>
    </reaction>
</comment>
<evidence type="ECO:0000256" key="11">
    <source>
        <dbReference type="ARBA" id="ARBA00022989"/>
    </source>
</evidence>
<evidence type="ECO:0000256" key="1">
    <source>
        <dbReference type="ARBA" id="ARBA00001436"/>
    </source>
</evidence>
<evidence type="ECO:0000256" key="20">
    <source>
        <dbReference type="SAM" id="Coils"/>
    </source>
</evidence>
<keyword evidence="8" id="KW-0732">Signal</keyword>
<keyword evidence="13 21" id="KW-0472">Membrane</keyword>
<dbReference type="GO" id="GO:0035556">
    <property type="term" value="P:intracellular signal transduction"/>
    <property type="evidence" value="ECO:0007669"/>
    <property type="project" value="InterPro"/>
</dbReference>
<dbReference type="Pfam" id="PF00211">
    <property type="entry name" value="Guanylate_cyc"/>
    <property type="match status" value="1"/>
</dbReference>
<keyword evidence="16 18" id="KW-0456">Lyase</keyword>
<keyword evidence="25" id="KW-1185">Reference proteome</keyword>
<evidence type="ECO:0000256" key="16">
    <source>
        <dbReference type="ARBA" id="ARBA00023239"/>
    </source>
</evidence>
<keyword evidence="11 21" id="KW-1133">Transmembrane helix</keyword>
<evidence type="ECO:0000256" key="8">
    <source>
        <dbReference type="ARBA" id="ARBA00022729"/>
    </source>
</evidence>
<dbReference type="GO" id="GO:0005524">
    <property type="term" value="F:ATP binding"/>
    <property type="evidence" value="ECO:0007669"/>
    <property type="project" value="InterPro"/>
</dbReference>
<evidence type="ECO:0000256" key="13">
    <source>
        <dbReference type="ARBA" id="ARBA00023136"/>
    </source>
</evidence>
<dbReference type="GO" id="GO:0042330">
    <property type="term" value="P:taxis"/>
    <property type="evidence" value="ECO:0007669"/>
    <property type="project" value="UniProtKB-ARBA"/>
</dbReference>
<comment type="subcellular location">
    <subcellularLocation>
        <location evidence="2">Cell membrane</location>
        <topology evidence="2">Single-pass membrane protein</topology>
    </subcellularLocation>
    <subcellularLocation>
        <location evidence="3">Membrane</location>
        <topology evidence="3">Single-pass type I membrane protein</topology>
    </subcellularLocation>
</comment>
<evidence type="ECO:0000256" key="12">
    <source>
        <dbReference type="ARBA" id="ARBA00023134"/>
    </source>
</evidence>
<feature type="coiled-coil region" evidence="20">
    <location>
        <begin position="536"/>
        <end position="563"/>
    </location>
</feature>
<dbReference type="GO" id="GO:0005525">
    <property type="term" value="F:GTP binding"/>
    <property type="evidence" value="ECO:0007669"/>
    <property type="project" value="UniProtKB-KW"/>
</dbReference>
<dbReference type="GO" id="GO:0004383">
    <property type="term" value="F:guanylate cyclase activity"/>
    <property type="evidence" value="ECO:0007669"/>
    <property type="project" value="UniProtKB-EC"/>
</dbReference>
<dbReference type="Gene3D" id="3.30.70.1230">
    <property type="entry name" value="Nucleotide cyclase"/>
    <property type="match status" value="1"/>
</dbReference>
<dbReference type="InterPro" id="IPR001054">
    <property type="entry name" value="A/G_cyclase"/>
</dbReference>
<dbReference type="SUPFAM" id="SSF56112">
    <property type="entry name" value="Protein kinase-like (PK-like)"/>
    <property type="match status" value="1"/>
</dbReference>
<keyword evidence="14" id="KW-0675">Receptor</keyword>
<evidence type="ECO:0000256" key="21">
    <source>
        <dbReference type="SAM" id="Phobius"/>
    </source>
</evidence>
<evidence type="ECO:0000313" key="24">
    <source>
        <dbReference type="EnsemblMetazoa" id="CJA04371a.1"/>
    </source>
</evidence>
<keyword evidence="20" id="KW-0175">Coiled coil</keyword>
<dbReference type="InterPro" id="IPR018297">
    <property type="entry name" value="A/G_cyclase_CS"/>
</dbReference>
<evidence type="ECO:0000256" key="7">
    <source>
        <dbReference type="ARBA" id="ARBA00022723"/>
    </source>
</evidence>
<keyword evidence="6 21" id="KW-0812">Transmembrane</keyword>
<dbReference type="EnsemblMetazoa" id="CJA04371a.1">
    <property type="protein sequence ID" value="CJA04371a.1"/>
    <property type="gene ID" value="WBGene00123575"/>
</dbReference>
<proteinExistence type="inferred from homology"/>
<dbReference type="FunFam" id="3.30.70.1230:FF:000035">
    <property type="entry name" value="Guanylate cyclase"/>
    <property type="match status" value="1"/>
</dbReference>
<dbReference type="PROSITE" id="PS00452">
    <property type="entry name" value="GUANYLATE_CYCLASE_1"/>
    <property type="match status" value="1"/>
</dbReference>
<evidence type="ECO:0000256" key="15">
    <source>
        <dbReference type="ARBA" id="ARBA00023180"/>
    </source>
</evidence>
<dbReference type="CDD" id="cd07302">
    <property type="entry name" value="CHD"/>
    <property type="match status" value="1"/>
</dbReference>
<dbReference type="Proteomes" id="UP000005237">
    <property type="component" value="Unassembled WGS sequence"/>
</dbReference>
<dbReference type="InterPro" id="IPR001245">
    <property type="entry name" value="Ser-Thr/Tyr_kinase_cat_dom"/>
</dbReference>
<reference evidence="24" key="2">
    <citation type="submission" date="2022-06" db="UniProtKB">
        <authorList>
            <consortium name="EnsemblMetazoa"/>
        </authorList>
    </citation>
    <scope>IDENTIFICATION</scope>
    <source>
        <strain evidence="24">DF5081</strain>
    </source>
</reference>
<dbReference type="GO" id="GO:0043005">
    <property type="term" value="C:neuron projection"/>
    <property type="evidence" value="ECO:0007669"/>
    <property type="project" value="UniProtKB-ARBA"/>
</dbReference>
<feature type="domain" description="Protein kinase" evidence="22">
    <location>
        <begin position="276"/>
        <end position="576"/>
    </location>
</feature>
<organism evidence="24 25">
    <name type="scientific">Caenorhabditis japonica</name>
    <dbReference type="NCBI Taxonomy" id="281687"/>
    <lineage>
        <taxon>Eukaryota</taxon>
        <taxon>Metazoa</taxon>
        <taxon>Ecdysozoa</taxon>
        <taxon>Nematoda</taxon>
        <taxon>Chromadorea</taxon>
        <taxon>Rhabditida</taxon>
        <taxon>Rhabditina</taxon>
        <taxon>Rhabditomorpha</taxon>
        <taxon>Rhabditoidea</taxon>
        <taxon>Rhabditidae</taxon>
        <taxon>Peloderinae</taxon>
        <taxon>Caenorhabditis</taxon>
    </lineage>
</organism>
<dbReference type="InterPro" id="IPR000719">
    <property type="entry name" value="Prot_kinase_dom"/>
</dbReference>
<dbReference type="SMART" id="SM00220">
    <property type="entry name" value="S_TKc"/>
    <property type="match status" value="1"/>
</dbReference>
<sequence length="788" mass="90116">MAFYWNIPIFAYTATSSEISASRIYKTLLRTSFQSINSICDATAAFLAHHNVTKVAILSNIGTDSFEKVYNLERAMREQGIAVTRRIMIEESWSADDLVANGVMDELKDNARVILPIFSSTRDLLSVFHNATLLSEMPATDFLIVHPLILAQNSGDQPIFYGKSAINSMKNRYPNTIQIYNSFGFSDDLLDAFLLIFEKNRRIVTDVITKFYPTSSGRLPDSDPECGFRGENCDYTKEIVLACAIVCIVLLIIIIIWMRRACETRALEKMPWRVFRDDVQLLDEEQAKSVISINSASTKMSQVETKLIKNHAIVGVNTHAVYDFYEQRQIIRFNRADMVLLTKMKQAVHDNINPFIGISFNEKSELLLLWKFCSRGTLQDVIYSDKFQMDDKFQGAFVRDITMGLEYLHSCQIGYHGCLSTWSALIDKNWMIKLTDYAVCDSLKRWEKHGSINCRVDNESEQKWQKLASLYVPPEIRTVNEKNRMRRMDKKWQDLTVVKWQHADIYAFGVVIYEILFRSLPYDERMDLTGIKGNLVDSMMRMMEEYANNLEKLVGERTKMAEEANLRAERLLFQLLPKNIAVELKAGKTVEPKQYNSATVMFSDIAGFTKLCSQSTPIEVVTLLNKLYSEFDTVINRHDSYKVETIGDAYMVVSGVPMENGQRHVANIASVTLDIVELLKDFEVPHRRNYRLTIRLGFASGAVAAGVVGLNSPRYCLFGDTVNIASIMESTGEGGRIQITEISKSLLAKEYPEFMIEVRGINKEVNHDDFCTFWLTGKDEEYFQKNFD</sequence>
<dbReference type="GO" id="GO:0004672">
    <property type="term" value="F:protein kinase activity"/>
    <property type="evidence" value="ECO:0007669"/>
    <property type="project" value="InterPro"/>
</dbReference>
<dbReference type="InterPro" id="IPR011009">
    <property type="entry name" value="Kinase-like_dom_sf"/>
</dbReference>
<evidence type="ECO:0000259" key="23">
    <source>
        <dbReference type="PROSITE" id="PS50125"/>
    </source>
</evidence>
<dbReference type="SUPFAM" id="SSF55073">
    <property type="entry name" value="Nucleotide cyclase"/>
    <property type="match status" value="1"/>
</dbReference>
<dbReference type="InterPro" id="IPR028082">
    <property type="entry name" value="Peripla_BP_I"/>
</dbReference>
<protein>
    <recommendedName>
        <fullName evidence="4 19">Guanylate cyclase</fullName>
        <ecNumber evidence="4 19">4.6.1.2</ecNumber>
    </recommendedName>
</protein>
<comment type="similarity">
    <text evidence="18">Belongs to the adenylyl cyclase class-4/guanylyl cyclase family.</text>
</comment>
<keyword evidence="7" id="KW-0479">Metal-binding</keyword>
<evidence type="ECO:0000256" key="9">
    <source>
        <dbReference type="ARBA" id="ARBA00022741"/>
    </source>
</evidence>
<reference evidence="25" key="1">
    <citation type="submission" date="2010-08" db="EMBL/GenBank/DDBJ databases">
        <authorList>
            <consortium name="Caenorhabditis japonica Sequencing Consortium"/>
            <person name="Wilson R.K."/>
        </authorList>
    </citation>
    <scope>NUCLEOTIDE SEQUENCE [LARGE SCALE GENOMIC DNA]</scope>
    <source>
        <strain evidence="25">DF5081</strain>
    </source>
</reference>
<evidence type="ECO:0000256" key="19">
    <source>
        <dbReference type="RuleBase" id="RU003431"/>
    </source>
</evidence>
<dbReference type="SMART" id="SM00044">
    <property type="entry name" value="CYCc"/>
    <property type="match status" value="1"/>
</dbReference>
<dbReference type="GO" id="GO:0005886">
    <property type="term" value="C:plasma membrane"/>
    <property type="evidence" value="ECO:0007669"/>
    <property type="project" value="UniProtKB-SubCell"/>
</dbReference>
<keyword evidence="9" id="KW-0547">Nucleotide-binding</keyword>
<dbReference type="PANTHER" id="PTHR11920:SF342">
    <property type="entry name" value="RECEPTOR-TYPE GUANYLATE CYCLASE GCY-29"/>
    <property type="match status" value="1"/>
</dbReference>
<dbReference type="InterPro" id="IPR001828">
    <property type="entry name" value="ANF_lig-bd_rcpt"/>
</dbReference>
<evidence type="ECO:0000256" key="2">
    <source>
        <dbReference type="ARBA" id="ARBA00004162"/>
    </source>
</evidence>
<evidence type="ECO:0000256" key="14">
    <source>
        <dbReference type="ARBA" id="ARBA00023170"/>
    </source>
</evidence>
<dbReference type="GO" id="GO:0046872">
    <property type="term" value="F:metal ion binding"/>
    <property type="evidence" value="ECO:0007669"/>
    <property type="project" value="UniProtKB-KW"/>
</dbReference>
<dbReference type="GO" id="GO:0009266">
    <property type="term" value="P:response to temperature stimulus"/>
    <property type="evidence" value="ECO:0007669"/>
    <property type="project" value="UniProtKB-ARBA"/>
</dbReference>
<keyword evidence="15" id="KW-0325">Glycoprotein</keyword>
<dbReference type="AlphaFoldDB" id="A0A8R1DJA6"/>
<evidence type="ECO:0000256" key="3">
    <source>
        <dbReference type="ARBA" id="ARBA00004479"/>
    </source>
</evidence>
<keyword evidence="5" id="KW-1003">Cell membrane</keyword>
<dbReference type="GO" id="GO:0009581">
    <property type="term" value="P:detection of external stimulus"/>
    <property type="evidence" value="ECO:0007669"/>
    <property type="project" value="UniProtKB-ARBA"/>
</dbReference>
<dbReference type="Pfam" id="PF01094">
    <property type="entry name" value="ANF_receptor"/>
    <property type="match status" value="1"/>
</dbReference>
<dbReference type="PROSITE" id="PS50011">
    <property type="entry name" value="PROTEIN_KINASE_DOM"/>
    <property type="match status" value="1"/>
</dbReference>
<dbReference type="InterPro" id="IPR029787">
    <property type="entry name" value="Nucleotide_cyclase"/>
</dbReference>
<feature type="domain" description="Guanylate cyclase" evidence="23">
    <location>
        <begin position="599"/>
        <end position="729"/>
    </location>
</feature>
<name>A0A8R1DJA6_CAEJA</name>
<dbReference type="Gene3D" id="1.10.510.10">
    <property type="entry name" value="Transferase(Phosphotransferase) domain 1"/>
    <property type="match status" value="1"/>
</dbReference>
<dbReference type="InterPro" id="IPR050401">
    <property type="entry name" value="Cyclic_nucleotide_synthase"/>
</dbReference>
<dbReference type="GO" id="GO:0004016">
    <property type="term" value="F:adenylate cyclase activity"/>
    <property type="evidence" value="ECO:0007669"/>
    <property type="project" value="TreeGrafter"/>
</dbReference>
<evidence type="ECO:0000256" key="18">
    <source>
        <dbReference type="RuleBase" id="RU000405"/>
    </source>
</evidence>